<comment type="caution">
    <text evidence="1">The sequence shown here is derived from an EMBL/GenBank/DDBJ whole genome shotgun (WGS) entry which is preliminary data.</text>
</comment>
<protein>
    <submittedName>
        <fullName evidence="1">Uncharacterized protein</fullName>
    </submittedName>
</protein>
<accession>A0A151Z8M8</accession>
<dbReference type="EMBL" id="LODT01000037">
    <property type="protein sequence ID" value="KYQ90164.1"/>
    <property type="molecule type" value="Genomic_DNA"/>
</dbReference>
<dbReference type="Proteomes" id="UP000076078">
    <property type="component" value="Unassembled WGS sequence"/>
</dbReference>
<dbReference type="InParanoid" id="A0A151Z8M8"/>
<sequence>MLHDARVHCLDSLGFSELDMLPEKGPGINLVIGDVQIQQIENARLFDELLIETGFSEKSRSGFRLCHRIRSIVDIGSLDYDDDPQNQKNIESIPINAFQHHHHLDRPTGATFKNIAYVEFGAVAIDSFNNQAVELPNFFFERLGFKKSELIHEPTSIHIPKSILDNSKLK</sequence>
<dbReference type="InterPro" id="IPR029069">
    <property type="entry name" value="HotDog_dom_sf"/>
</dbReference>
<dbReference type="Gene3D" id="3.10.129.10">
    <property type="entry name" value="Hotdog Thioesterase"/>
    <property type="match status" value="1"/>
</dbReference>
<proteinExistence type="predicted"/>
<dbReference type="STRING" id="361077.A0A151Z8M8"/>
<evidence type="ECO:0000313" key="2">
    <source>
        <dbReference type="Proteomes" id="UP000076078"/>
    </source>
</evidence>
<organism evidence="1 2">
    <name type="scientific">Tieghemostelium lacteum</name>
    <name type="common">Slime mold</name>
    <name type="synonym">Dictyostelium lacteum</name>
    <dbReference type="NCBI Taxonomy" id="361077"/>
    <lineage>
        <taxon>Eukaryota</taxon>
        <taxon>Amoebozoa</taxon>
        <taxon>Evosea</taxon>
        <taxon>Eumycetozoa</taxon>
        <taxon>Dictyostelia</taxon>
        <taxon>Dictyosteliales</taxon>
        <taxon>Raperosteliaceae</taxon>
        <taxon>Tieghemostelium</taxon>
    </lineage>
</organism>
<dbReference type="OMA" id="GFRITHR"/>
<evidence type="ECO:0000313" key="1">
    <source>
        <dbReference type="EMBL" id="KYQ90164.1"/>
    </source>
</evidence>
<gene>
    <name evidence="1" type="ORF">DLAC_08755</name>
</gene>
<dbReference type="SUPFAM" id="SSF54637">
    <property type="entry name" value="Thioesterase/thiol ester dehydrase-isomerase"/>
    <property type="match status" value="1"/>
</dbReference>
<dbReference type="OrthoDB" id="17424at2759"/>
<name>A0A151Z8M8_TIELA</name>
<dbReference type="AlphaFoldDB" id="A0A151Z8M8"/>
<reference evidence="1 2" key="1">
    <citation type="submission" date="2015-12" db="EMBL/GenBank/DDBJ databases">
        <title>Dictyostelia acquired genes for synthesis and detection of signals that induce cell-type specialization by lateral gene transfer from prokaryotes.</title>
        <authorList>
            <person name="Gloeckner G."/>
            <person name="Schaap P."/>
        </authorList>
    </citation>
    <scope>NUCLEOTIDE SEQUENCE [LARGE SCALE GENOMIC DNA]</scope>
    <source>
        <strain evidence="1 2">TK</strain>
    </source>
</reference>
<keyword evidence="2" id="KW-1185">Reference proteome</keyword>